<keyword evidence="2" id="KW-1185">Reference proteome</keyword>
<gene>
    <name evidence="1" type="ORF">BJX67DRAFT_344137</name>
</gene>
<comment type="caution">
    <text evidence="1">The sequence shown here is derived from an EMBL/GenBank/DDBJ whole genome shotgun (WGS) entry which is preliminary data.</text>
</comment>
<dbReference type="EMBL" id="JBFXLQ010000005">
    <property type="protein sequence ID" value="KAL2870583.1"/>
    <property type="molecule type" value="Genomic_DNA"/>
</dbReference>
<name>A0ABR4M2Y0_9EURO</name>
<protein>
    <submittedName>
        <fullName evidence="1">Uncharacterized protein</fullName>
    </submittedName>
</protein>
<sequence>MIRLSLGLERAPTLDSGVPCLCARRQNLGVLLINRRIYAEASPVFWAENCFAFETAHLLADFLAAIGPEKCARIRSISLFAPRDNGLDTLNLVKCWPLLRQCTALQELDLEASVLDERRFVLEPRTVTARRVRFVQRASDPEYDRAWRERRLVPRATYGVAYTDPLVELLSASMAGKVVDKEALQRVFEEHQRRMQLAGNQSAT</sequence>
<proteinExistence type="predicted"/>
<evidence type="ECO:0000313" key="2">
    <source>
        <dbReference type="Proteomes" id="UP001610432"/>
    </source>
</evidence>
<dbReference type="PANTHER" id="PTHR38790">
    <property type="entry name" value="2EXR DOMAIN-CONTAINING PROTEIN-RELATED"/>
    <property type="match status" value="1"/>
</dbReference>
<dbReference type="GeneID" id="98143292"/>
<reference evidence="1 2" key="1">
    <citation type="submission" date="2024-07" db="EMBL/GenBank/DDBJ databases">
        <title>Section-level genome sequencing and comparative genomics of Aspergillus sections Usti and Cavernicolus.</title>
        <authorList>
            <consortium name="Lawrence Berkeley National Laboratory"/>
            <person name="Nybo J.L."/>
            <person name="Vesth T.C."/>
            <person name="Theobald S."/>
            <person name="Frisvad J.C."/>
            <person name="Larsen T.O."/>
            <person name="Kjaerboelling I."/>
            <person name="Rothschild-Mancinelli K."/>
            <person name="Lyhne E.K."/>
            <person name="Kogle M.E."/>
            <person name="Barry K."/>
            <person name="Clum A."/>
            <person name="Na H."/>
            <person name="Ledsgaard L."/>
            <person name="Lin J."/>
            <person name="Lipzen A."/>
            <person name="Kuo A."/>
            <person name="Riley R."/>
            <person name="Mondo S."/>
            <person name="Labutti K."/>
            <person name="Haridas S."/>
            <person name="Pangalinan J."/>
            <person name="Salamov A.A."/>
            <person name="Simmons B.A."/>
            <person name="Magnuson J.K."/>
            <person name="Chen J."/>
            <person name="Drula E."/>
            <person name="Henrissat B."/>
            <person name="Wiebenga A."/>
            <person name="Lubbers R.J."/>
            <person name="Gomes A.C."/>
            <person name="Macurrencykelacurrency M.R."/>
            <person name="Stajich J."/>
            <person name="Grigoriev I.V."/>
            <person name="Mortensen U.H."/>
            <person name="De Vries R.P."/>
            <person name="Baker S.E."/>
            <person name="Andersen M.R."/>
        </authorList>
    </citation>
    <scope>NUCLEOTIDE SEQUENCE [LARGE SCALE GENOMIC DNA]</scope>
    <source>
        <strain evidence="1 2">CBS 449.75</strain>
    </source>
</reference>
<dbReference type="RefSeq" id="XP_070889562.1">
    <property type="nucleotide sequence ID" value="XM_071028220.1"/>
</dbReference>
<evidence type="ECO:0000313" key="1">
    <source>
        <dbReference type="EMBL" id="KAL2870583.1"/>
    </source>
</evidence>
<organism evidence="1 2">
    <name type="scientific">Aspergillus lucknowensis</name>
    <dbReference type="NCBI Taxonomy" id="176173"/>
    <lineage>
        <taxon>Eukaryota</taxon>
        <taxon>Fungi</taxon>
        <taxon>Dikarya</taxon>
        <taxon>Ascomycota</taxon>
        <taxon>Pezizomycotina</taxon>
        <taxon>Eurotiomycetes</taxon>
        <taxon>Eurotiomycetidae</taxon>
        <taxon>Eurotiales</taxon>
        <taxon>Aspergillaceae</taxon>
        <taxon>Aspergillus</taxon>
        <taxon>Aspergillus subgen. Nidulantes</taxon>
    </lineage>
</organism>
<dbReference type="Proteomes" id="UP001610432">
    <property type="component" value="Unassembled WGS sequence"/>
</dbReference>
<accession>A0ABR4M2Y0</accession>